<dbReference type="PANTHER" id="PTHR33446">
    <property type="entry name" value="PROTEIN TONB-RELATED"/>
    <property type="match status" value="1"/>
</dbReference>
<evidence type="ECO:0000259" key="12">
    <source>
        <dbReference type="PROSITE" id="PS52015"/>
    </source>
</evidence>
<evidence type="ECO:0000256" key="2">
    <source>
        <dbReference type="ARBA" id="ARBA00006555"/>
    </source>
</evidence>
<feature type="compositionally biased region" description="Basic and acidic residues" evidence="10">
    <location>
        <begin position="156"/>
        <end position="179"/>
    </location>
</feature>
<dbReference type="PANTHER" id="PTHR33446:SF2">
    <property type="entry name" value="PROTEIN TONB"/>
    <property type="match status" value="1"/>
</dbReference>
<dbReference type="Gene3D" id="3.30.1150.10">
    <property type="match status" value="1"/>
</dbReference>
<dbReference type="Pfam" id="PF13103">
    <property type="entry name" value="TonB_2"/>
    <property type="match status" value="1"/>
</dbReference>
<dbReference type="SUPFAM" id="SSF74653">
    <property type="entry name" value="TolA/TonB C-terminal domain"/>
    <property type="match status" value="1"/>
</dbReference>
<dbReference type="OrthoDB" id="7722272at2"/>
<feature type="domain" description="TonB C-terminal" evidence="12">
    <location>
        <begin position="221"/>
        <end position="309"/>
    </location>
</feature>
<feature type="compositionally biased region" description="Low complexity" evidence="10">
    <location>
        <begin position="182"/>
        <end position="191"/>
    </location>
</feature>
<feature type="region of interest" description="Disordered" evidence="10">
    <location>
        <begin position="107"/>
        <end position="216"/>
    </location>
</feature>
<dbReference type="GO" id="GO:0015031">
    <property type="term" value="P:protein transport"/>
    <property type="evidence" value="ECO:0007669"/>
    <property type="project" value="UniProtKB-KW"/>
</dbReference>
<dbReference type="AlphaFoldDB" id="A0A0X3U2P8"/>
<reference evidence="14" key="1">
    <citation type="submission" date="2015-12" db="EMBL/GenBank/DDBJ databases">
        <authorList>
            <person name="Zhang G."/>
            <person name="Stingl U."/>
        </authorList>
    </citation>
    <scope>NUCLEOTIDE SEQUENCE [LARGE SCALE GENOMIC DNA]</scope>
    <source>
        <strain evidence="14">ZGT108</strain>
    </source>
</reference>
<dbReference type="InterPro" id="IPR037682">
    <property type="entry name" value="TonB_C"/>
</dbReference>
<evidence type="ECO:0000256" key="8">
    <source>
        <dbReference type="ARBA" id="ARBA00022989"/>
    </source>
</evidence>
<evidence type="ECO:0000256" key="10">
    <source>
        <dbReference type="SAM" id="MobiDB-lite"/>
    </source>
</evidence>
<dbReference type="GO" id="GO:0098797">
    <property type="term" value="C:plasma membrane protein complex"/>
    <property type="evidence" value="ECO:0007669"/>
    <property type="project" value="TreeGrafter"/>
</dbReference>
<proteinExistence type="inferred from homology"/>
<evidence type="ECO:0000313" key="13">
    <source>
        <dbReference type="EMBL" id="KUJ81146.1"/>
    </source>
</evidence>
<feature type="compositionally biased region" description="Low complexity" evidence="10">
    <location>
        <begin position="199"/>
        <end position="213"/>
    </location>
</feature>
<dbReference type="InterPro" id="IPR051045">
    <property type="entry name" value="TonB-dependent_transducer"/>
</dbReference>
<organism evidence="13 14">
    <name type="scientific">Ruegeria profundi</name>
    <dbReference type="NCBI Taxonomy" id="1685378"/>
    <lineage>
        <taxon>Bacteria</taxon>
        <taxon>Pseudomonadati</taxon>
        <taxon>Pseudomonadota</taxon>
        <taxon>Alphaproteobacteria</taxon>
        <taxon>Rhodobacterales</taxon>
        <taxon>Roseobacteraceae</taxon>
        <taxon>Ruegeria</taxon>
    </lineage>
</organism>
<comment type="similarity">
    <text evidence="2">Belongs to the TonB family.</text>
</comment>
<keyword evidence="9 11" id="KW-0472">Membrane</keyword>
<dbReference type="GO" id="GO:0055085">
    <property type="term" value="P:transmembrane transport"/>
    <property type="evidence" value="ECO:0007669"/>
    <property type="project" value="InterPro"/>
</dbReference>
<feature type="region of interest" description="Disordered" evidence="10">
    <location>
        <begin position="62"/>
        <end position="87"/>
    </location>
</feature>
<accession>A0A0X3U2P8</accession>
<evidence type="ECO:0000256" key="7">
    <source>
        <dbReference type="ARBA" id="ARBA00022927"/>
    </source>
</evidence>
<evidence type="ECO:0000256" key="1">
    <source>
        <dbReference type="ARBA" id="ARBA00004383"/>
    </source>
</evidence>
<protein>
    <recommendedName>
        <fullName evidence="12">TonB C-terminal domain-containing protein</fullName>
    </recommendedName>
</protein>
<feature type="compositionally biased region" description="Low complexity" evidence="10">
    <location>
        <begin position="146"/>
        <end position="155"/>
    </location>
</feature>
<keyword evidence="3" id="KW-0813">Transport</keyword>
<sequence>MSRGIEIAVFVALALSIHVMLFGLRPTGGVEAGGVDGDATISIEGATSAITEMVEQWERPVPQIPQPTNAPFLPDPLESLQPPNLELPEAPRADLKIAALPTLEPDELSLDIPQPPPPPTEPQFEVEEAATQQPDPLSPPPKRGLSELAPESSPRPSERPERRVKKEPEPQPEAAEKADQPSAGRAAQKAAGTGGGAQAGNSGSAQTTTASTGKQKELEAIWGAKIRSRIERAKRYPRGAREPGQVSLTISIGSDGRLLAVNVVRSSGNLELDQAAVAAVRRASRFPAAPRGLAGDSFTFSLSVMLQRN</sequence>
<keyword evidence="4" id="KW-1003">Cell membrane</keyword>
<evidence type="ECO:0000256" key="3">
    <source>
        <dbReference type="ARBA" id="ARBA00022448"/>
    </source>
</evidence>
<dbReference type="Proteomes" id="UP000053690">
    <property type="component" value="Unassembled WGS sequence"/>
</dbReference>
<evidence type="ECO:0000256" key="11">
    <source>
        <dbReference type="SAM" id="Phobius"/>
    </source>
</evidence>
<keyword evidence="5" id="KW-0997">Cell inner membrane</keyword>
<comment type="subcellular location">
    <subcellularLocation>
        <location evidence="1">Cell inner membrane</location>
        <topology evidence="1">Single-pass membrane protein</topology>
        <orientation evidence="1">Periplasmic side</orientation>
    </subcellularLocation>
</comment>
<dbReference type="RefSeq" id="WP_068333240.1">
    <property type="nucleotide sequence ID" value="NZ_LQBP01000002.1"/>
</dbReference>
<dbReference type="STRING" id="1685378.AVO44_04575"/>
<keyword evidence="6 11" id="KW-0812">Transmembrane</keyword>
<evidence type="ECO:0000256" key="9">
    <source>
        <dbReference type="ARBA" id="ARBA00023136"/>
    </source>
</evidence>
<name>A0A0X3U2P8_9RHOB</name>
<dbReference type="GO" id="GO:0031992">
    <property type="term" value="F:energy transducer activity"/>
    <property type="evidence" value="ECO:0007669"/>
    <property type="project" value="TreeGrafter"/>
</dbReference>
<evidence type="ECO:0000256" key="6">
    <source>
        <dbReference type="ARBA" id="ARBA00022692"/>
    </source>
</evidence>
<feature type="transmembrane region" description="Helical" evidence="11">
    <location>
        <begin position="7"/>
        <end position="24"/>
    </location>
</feature>
<keyword evidence="14" id="KW-1185">Reference proteome</keyword>
<dbReference type="PROSITE" id="PS52015">
    <property type="entry name" value="TONB_CTD"/>
    <property type="match status" value="1"/>
</dbReference>
<comment type="caution">
    <text evidence="13">The sequence shown here is derived from an EMBL/GenBank/DDBJ whole genome shotgun (WGS) entry which is preliminary data.</text>
</comment>
<gene>
    <name evidence="13" type="ORF">AVO44_04575</name>
</gene>
<evidence type="ECO:0000256" key="4">
    <source>
        <dbReference type="ARBA" id="ARBA00022475"/>
    </source>
</evidence>
<keyword evidence="7" id="KW-0653">Protein transport</keyword>
<keyword evidence="8 11" id="KW-1133">Transmembrane helix</keyword>
<dbReference type="NCBIfam" id="TIGR01352">
    <property type="entry name" value="tonB_Cterm"/>
    <property type="match status" value="1"/>
</dbReference>
<evidence type="ECO:0000313" key="14">
    <source>
        <dbReference type="Proteomes" id="UP000053690"/>
    </source>
</evidence>
<evidence type="ECO:0000256" key="5">
    <source>
        <dbReference type="ARBA" id="ARBA00022519"/>
    </source>
</evidence>
<dbReference type="EMBL" id="LQBP01000002">
    <property type="protein sequence ID" value="KUJ81146.1"/>
    <property type="molecule type" value="Genomic_DNA"/>
</dbReference>
<dbReference type="InterPro" id="IPR006260">
    <property type="entry name" value="TonB/TolA_C"/>
</dbReference>